<protein>
    <submittedName>
        <fullName evidence="1">Uncharacterized protein</fullName>
    </submittedName>
</protein>
<proteinExistence type="predicted"/>
<organism evidence="1">
    <name type="scientific">hydrothermal vent metagenome</name>
    <dbReference type="NCBI Taxonomy" id="652676"/>
    <lineage>
        <taxon>unclassified sequences</taxon>
        <taxon>metagenomes</taxon>
        <taxon>ecological metagenomes</taxon>
    </lineage>
</organism>
<gene>
    <name evidence="1" type="ORF">MGWOODY_Tha2745</name>
</gene>
<accession>A0A160TD08</accession>
<dbReference type="AlphaFoldDB" id="A0A160TD08"/>
<reference evidence="1" key="1">
    <citation type="submission" date="2015-10" db="EMBL/GenBank/DDBJ databases">
        <authorList>
            <person name="Gilbert D.G."/>
        </authorList>
    </citation>
    <scope>NUCLEOTIDE SEQUENCE</scope>
</reference>
<dbReference type="EMBL" id="CZQC01000054">
    <property type="protein sequence ID" value="CUS41821.1"/>
    <property type="molecule type" value="Genomic_DNA"/>
</dbReference>
<sequence length="153" mass="17832">MKLFNFTEDNDFNQLKKMMGAAESGDFTDFDPEHQLTYGERETLKNDGMKVSGQQLRILRDKTLALKNSRVWVKHEDDIHIAGCPIVQNLRHQPQSLELSTAQPTKQQHICIECLTELQYLGIDQRRSRRLADQVDELFSMTQFQQDYPVHPI</sequence>
<name>A0A160TD08_9ZZZZ</name>
<evidence type="ECO:0000313" key="1">
    <source>
        <dbReference type="EMBL" id="CUS41821.1"/>
    </source>
</evidence>